<feature type="compositionally biased region" description="Basic and acidic residues" evidence="1">
    <location>
        <begin position="22"/>
        <end position="34"/>
    </location>
</feature>
<comment type="caution">
    <text evidence="2">The sequence shown here is derived from an EMBL/GenBank/DDBJ whole genome shotgun (WGS) entry which is preliminary data.</text>
</comment>
<name>A0A4R2J442_9PSEU</name>
<protein>
    <submittedName>
        <fullName evidence="2">Uncharacterized protein</fullName>
    </submittedName>
</protein>
<dbReference type="Proteomes" id="UP000295680">
    <property type="component" value="Unassembled WGS sequence"/>
</dbReference>
<feature type="region of interest" description="Disordered" evidence="1">
    <location>
        <begin position="1"/>
        <end position="40"/>
    </location>
</feature>
<gene>
    <name evidence="2" type="ORF">EV192_11158</name>
</gene>
<accession>A0A4R2J442</accession>
<proteinExistence type="predicted"/>
<organism evidence="2 3">
    <name type="scientific">Actinocrispum wychmicini</name>
    <dbReference type="NCBI Taxonomy" id="1213861"/>
    <lineage>
        <taxon>Bacteria</taxon>
        <taxon>Bacillati</taxon>
        <taxon>Actinomycetota</taxon>
        <taxon>Actinomycetes</taxon>
        <taxon>Pseudonocardiales</taxon>
        <taxon>Pseudonocardiaceae</taxon>
        <taxon>Actinocrispum</taxon>
    </lineage>
</organism>
<sequence>MREPRHHVGVGSDGSTAPRPGWHRDAAVPHELSELHGPTDGSIGLPARLFWSGPDPRSVRWDLTDPSRRRDFYEIVLVQGTLDDVRELLDGAALIQLWDVMYLPKRVRSAWQPLVDSGRTAA</sequence>
<dbReference type="EMBL" id="SLWS01000011">
    <property type="protein sequence ID" value="TCO52864.1"/>
    <property type="molecule type" value="Genomic_DNA"/>
</dbReference>
<reference evidence="2 3" key="1">
    <citation type="submission" date="2019-03" db="EMBL/GenBank/DDBJ databases">
        <title>Genomic Encyclopedia of Type Strains, Phase IV (KMG-IV): sequencing the most valuable type-strain genomes for metagenomic binning, comparative biology and taxonomic classification.</title>
        <authorList>
            <person name="Goeker M."/>
        </authorList>
    </citation>
    <scope>NUCLEOTIDE SEQUENCE [LARGE SCALE GENOMIC DNA]</scope>
    <source>
        <strain evidence="2 3">DSM 45934</strain>
    </source>
</reference>
<evidence type="ECO:0000256" key="1">
    <source>
        <dbReference type="SAM" id="MobiDB-lite"/>
    </source>
</evidence>
<keyword evidence="3" id="KW-1185">Reference proteome</keyword>
<evidence type="ECO:0000313" key="3">
    <source>
        <dbReference type="Proteomes" id="UP000295680"/>
    </source>
</evidence>
<evidence type="ECO:0000313" key="2">
    <source>
        <dbReference type="EMBL" id="TCO52864.1"/>
    </source>
</evidence>
<dbReference type="AlphaFoldDB" id="A0A4R2J442"/>